<organism evidence="1 2">
    <name type="scientific">Metabacillus niabensis</name>
    <dbReference type="NCBI Taxonomy" id="324854"/>
    <lineage>
        <taxon>Bacteria</taxon>
        <taxon>Bacillati</taxon>
        <taxon>Bacillota</taxon>
        <taxon>Bacilli</taxon>
        <taxon>Bacillales</taxon>
        <taxon>Bacillaceae</taxon>
        <taxon>Metabacillus</taxon>
    </lineage>
</organism>
<evidence type="ECO:0000313" key="2">
    <source>
        <dbReference type="Proteomes" id="UP001232245"/>
    </source>
</evidence>
<name>A0ABT9Z7E7_9BACI</name>
<sequence>MIIDEEILLLYIRKRPVMYQAFFSTFIRTIVYKIGNT</sequence>
<comment type="caution">
    <text evidence="1">The sequence shown here is derived from an EMBL/GenBank/DDBJ whole genome shotgun (WGS) entry which is preliminary data.</text>
</comment>
<proteinExistence type="predicted"/>
<gene>
    <name evidence="1" type="ORF">J2S02_004527</name>
</gene>
<accession>A0ABT9Z7E7</accession>
<evidence type="ECO:0000313" key="1">
    <source>
        <dbReference type="EMBL" id="MDQ0228152.1"/>
    </source>
</evidence>
<keyword evidence="2" id="KW-1185">Reference proteome</keyword>
<dbReference type="Proteomes" id="UP001232245">
    <property type="component" value="Unassembled WGS sequence"/>
</dbReference>
<protein>
    <submittedName>
        <fullName evidence="1">Uncharacterized protein</fullName>
    </submittedName>
</protein>
<dbReference type="EMBL" id="JAUSTZ010000015">
    <property type="protein sequence ID" value="MDQ0228152.1"/>
    <property type="molecule type" value="Genomic_DNA"/>
</dbReference>
<reference evidence="1 2" key="1">
    <citation type="submission" date="2023-07" db="EMBL/GenBank/DDBJ databases">
        <title>Genomic Encyclopedia of Type Strains, Phase IV (KMG-IV): sequencing the most valuable type-strain genomes for metagenomic binning, comparative biology and taxonomic classification.</title>
        <authorList>
            <person name="Goeker M."/>
        </authorList>
    </citation>
    <scope>NUCLEOTIDE SEQUENCE [LARGE SCALE GENOMIC DNA]</scope>
    <source>
        <strain evidence="1 2">DSM 17723</strain>
    </source>
</reference>